<accession>A0A382HN61</accession>
<keyword evidence="1" id="KW-0560">Oxidoreductase</keyword>
<dbReference type="PANTHER" id="PTHR41534:SF2">
    <property type="entry name" value="3-PHENYLPROPIONATE_CINNAMIC ACID DIOXYGENASE SUBUNIT BETA"/>
    <property type="match status" value="1"/>
</dbReference>
<proteinExistence type="predicted"/>
<dbReference type="PANTHER" id="PTHR41534">
    <property type="entry name" value="BLR3401 PROTEIN"/>
    <property type="match status" value="1"/>
</dbReference>
<dbReference type="GO" id="GO:0019380">
    <property type="term" value="P:3-phenylpropionate catabolic process"/>
    <property type="evidence" value="ECO:0007669"/>
    <property type="project" value="TreeGrafter"/>
</dbReference>
<dbReference type="Gene3D" id="3.10.450.50">
    <property type="match status" value="1"/>
</dbReference>
<dbReference type="InterPro" id="IPR032710">
    <property type="entry name" value="NTF2-like_dom_sf"/>
</dbReference>
<reference evidence="2" key="1">
    <citation type="submission" date="2018-05" db="EMBL/GenBank/DDBJ databases">
        <authorList>
            <person name="Lanie J.A."/>
            <person name="Ng W.-L."/>
            <person name="Kazmierczak K.M."/>
            <person name="Andrzejewski T.M."/>
            <person name="Davidsen T.M."/>
            <person name="Wayne K.J."/>
            <person name="Tettelin H."/>
            <person name="Glass J.I."/>
            <person name="Rusch D."/>
            <person name="Podicherti R."/>
            <person name="Tsui H.-C.T."/>
            <person name="Winkler M.E."/>
        </authorList>
    </citation>
    <scope>NUCLEOTIDE SEQUENCE</scope>
</reference>
<dbReference type="InterPro" id="IPR000391">
    <property type="entry name" value="Rng_hydr_dOase-bsu"/>
</dbReference>
<dbReference type="SUPFAM" id="SSF54427">
    <property type="entry name" value="NTF2-like"/>
    <property type="match status" value="1"/>
</dbReference>
<gene>
    <name evidence="2" type="ORF">METZ01_LOCUS241386</name>
</gene>
<protein>
    <submittedName>
        <fullName evidence="2">Uncharacterized protein</fullName>
    </submittedName>
</protein>
<organism evidence="2">
    <name type="scientific">marine metagenome</name>
    <dbReference type="NCBI Taxonomy" id="408172"/>
    <lineage>
        <taxon>unclassified sequences</taxon>
        <taxon>metagenomes</taxon>
        <taxon>ecological metagenomes</taxon>
    </lineage>
</organism>
<dbReference type="GO" id="GO:0016491">
    <property type="term" value="F:oxidoreductase activity"/>
    <property type="evidence" value="ECO:0007669"/>
    <property type="project" value="UniProtKB-KW"/>
</dbReference>
<dbReference type="EMBL" id="UINC01062175">
    <property type="protein sequence ID" value="SVB88532.1"/>
    <property type="molecule type" value="Genomic_DNA"/>
</dbReference>
<dbReference type="Pfam" id="PF00866">
    <property type="entry name" value="Ring_hydroxyl_B"/>
    <property type="match status" value="1"/>
</dbReference>
<evidence type="ECO:0000313" key="2">
    <source>
        <dbReference type="EMBL" id="SVB88532.1"/>
    </source>
</evidence>
<evidence type="ECO:0000256" key="1">
    <source>
        <dbReference type="ARBA" id="ARBA00023002"/>
    </source>
</evidence>
<dbReference type="AlphaFoldDB" id="A0A382HN61"/>
<dbReference type="CDD" id="cd00667">
    <property type="entry name" value="ring_hydroxylating_dioxygenases_beta"/>
    <property type="match status" value="1"/>
</dbReference>
<sequence>MTTQTSGGDVYQSGLWHELMQFYIDEAWLLDDRKFREWLDLFTDDVFYFMPRRLNVGRQDISQELSQVGDLAIFEDDKAYMTMRVDRLDTGMAWAEDPPSRTRHIVGNLIIERLPDGDLRTKTAFILYRSHHETDENIFAGSREDHLRNEDGRWKIYKRVIVLDSNVILAKNLSVFF</sequence>
<dbReference type="NCBIfam" id="NF007479">
    <property type="entry name" value="PRK10069.1"/>
    <property type="match status" value="1"/>
</dbReference>
<name>A0A382HN61_9ZZZZ</name>